<sequence>MENQNLLNRIKNFRIQKGFSQETLAEHSGLSVRTIQRMENSDSMPNADSLKKVSVAFGISIEELSKNTRAIYDLQYLKALNLSALSTLIFAFWWGSTNPIILILSCFVPAIMWVWKKDQIEGIDTISKTIINTKLTWGIFAFALTTFIYMVFTPHILPLINRLFQSNIESFHTPYSNNYILGSIIVLNAFLVLSNTFRIHSKQKLRSFIKINIIR</sequence>
<evidence type="ECO:0000256" key="1">
    <source>
        <dbReference type="ARBA" id="ARBA00004141"/>
    </source>
</evidence>
<keyword evidence="4" id="KW-0238">DNA-binding</keyword>
<keyword evidence="3 6" id="KW-1133">Transmembrane helix</keyword>
<dbReference type="InterPro" id="IPR050807">
    <property type="entry name" value="TransReg_Diox_bact_type"/>
</dbReference>
<evidence type="ECO:0000313" key="8">
    <source>
        <dbReference type="EMBL" id="MCL6217354.1"/>
    </source>
</evidence>
<comment type="subcellular location">
    <subcellularLocation>
        <location evidence="1">Membrane</location>
        <topology evidence="1">Multi-pass membrane protein</topology>
    </subcellularLocation>
</comment>
<dbReference type="AlphaFoldDB" id="A0A9X1ZZG4"/>
<evidence type="ECO:0000313" key="9">
    <source>
        <dbReference type="Proteomes" id="UP001139521"/>
    </source>
</evidence>
<dbReference type="GO" id="GO:0005829">
    <property type="term" value="C:cytosol"/>
    <property type="evidence" value="ECO:0007669"/>
    <property type="project" value="TreeGrafter"/>
</dbReference>
<protein>
    <submittedName>
        <fullName evidence="8">Helix-turn-helix domain-containing protein</fullName>
    </submittedName>
</protein>
<evidence type="ECO:0000256" key="6">
    <source>
        <dbReference type="SAM" id="Phobius"/>
    </source>
</evidence>
<dbReference type="SUPFAM" id="SSF47413">
    <property type="entry name" value="lambda repressor-like DNA-binding domains"/>
    <property type="match status" value="1"/>
</dbReference>
<dbReference type="GO" id="GO:0003700">
    <property type="term" value="F:DNA-binding transcription factor activity"/>
    <property type="evidence" value="ECO:0007669"/>
    <property type="project" value="TreeGrafter"/>
</dbReference>
<feature type="transmembrane region" description="Helical" evidence="6">
    <location>
        <begin position="100"/>
        <end position="115"/>
    </location>
</feature>
<comment type="caution">
    <text evidence="8">The sequence shown here is derived from an EMBL/GenBank/DDBJ whole genome shotgun (WGS) entry which is preliminary data.</text>
</comment>
<dbReference type="PANTHER" id="PTHR46797:SF1">
    <property type="entry name" value="METHYLPHOSPHONATE SYNTHASE"/>
    <property type="match status" value="1"/>
</dbReference>
<dbReference type="EMBL" id="JAKHSK010000003">
    <property type="protein sequence ID" value="MCL6217354.1"/>
    <property type="molecule type" value="Genomic_DNA"/>
</dbReference>
<evidence type="ECO:0000256" key="5">
    <source>
        <dbReference type="ARBA" id="ARBA00023136"/>
    </source>
</evidence>
<name>A0A9X1ZZG4_9FLAO</name>
<feature type="transmembrane region" description="Helical" evidence="6">
    <location>
        <begin position="177"/>
        <end position="197"/>
    </location>
</feature>
<evidence type="ECO:0000259" key="7">
    <source>
        <dbReference type="PROSITE" id="PS50943"/>
    </source>
</evidence>
<keyword evidence="9" id="KW-1185">Reference proteome</keyword>
<dbReference type="GO" id="GO:0003677">
    <property type="term" value="F:DNA binding"/>
    <property type="evidence" value="ECO:0007669"/>
    <property type="project" value="UniProtKB-KW"/>
</dbReference>
<dbReference type="InterPro" id="IPR019109">
    <property type="entry name" value="MamF_MmsF"/>
</dbReference>
<dbReference type="InterPro" id="IPR010982">
    <property type="entry name" value="Lambda_DNA-bd_dom_sf"/>
</dbReference>
<dbReference type="Pfam" id="PF01381">
    <property type="entry name" value="HTH_3"/>
    <property type="match status" value="1"/>
</dbReference>
<feature type="transmembrane region" description="Helical" evidence="6">
    <location>
        <begin position="135"/>
        <end position="157"/>
    </location>
</feature>
<organism evidence="8 9">
    <name type="scientific">Zunongwangia pacifica</name>
    <dbReference type="NCBI Taxonomy" id="2911062"/>
    <lineage>
        <taxon>Bacteria</taxon>
        <taxon>Pseudomonadati</taxon>
        <taxon>Bacteroidota</taxon>
        <taxon>Flavobacteriia</taxon>
        <taxon>Flavobacteriales</taxon>
        <taxon>Flavobacteriaceae</taxon>
        <taxon>Zunongwangia</taxon>
    </lineage>
</organism>
<keyword evidence="5 6" id="KW-0472">Membrane</keyword>
<evidence type="ECO:0000256" key="4">
    <source>
        <dbReference type="ARBA" id="ARBA00023125"/>
    </source>
</evidence>
<dbReference type="Pfam" id="PF09685">
    <property type="entry name" value="MamF_MmsF"/>
    <property type="match status" value="1"/>
</dbReference>
<dbReference type="PANTHER" id="PTHR46797">
    <property type="entry name" value="HTH-TYPE TRANSCRIPTIONAL REGULATOR"/>
    <property type="match status" value="1"/>
</dbReference>
<dbReference type="SMART" id="SM00530">
    <property type="entry name" value="HTH_XRE"/>
    <property type="match status" value="1"/>
</dbReference>
<dbReference type="Proteomes" id="UP001139521">
    <property type="component" value="Unassembled WGS sequence"/>
</dbReference>
<accession>A0A9X1ZZG4</accession>
<dbReference type="PROSITE" id="PS50943">
    <property type="entry name" value="HTH_CROC1"/>
    <property type="match status" value="1"/>
</dbReference>
<dbReference type="InterPro" id="IPR001387">
    <property type="entry name" value="Cro/C1-type_HTH"/>
</dbReference>
<feature type="domain" description="HTH cro/C1-type" evidence="7">
    <location>
        <begin position="10"/>
        <end position="64"/>
    </location>
</feature>
<evidence type="ECO:0000256" key="2">
    <source>
        <dbReference type="ARBA" id="ARBA00022692"/>
    </source>
</evidence>
<reference evidence="8" key="1">
    <citation type="submission" date="2022-01" db="EMBL/GenBank/DDBJ databases">
        <title>Genome sequencing of Zunongwangia sp. M21534 genome.</title>
        <authorList>
            <person name="Chen Y."/>
            <person name="Dong C."/>
            <person name="Shao Z."/>
        </authorList>
    </citation>
    <scope>NUCLEOTIDE SEQUENCE</scope>
    <source>
        <strain evidence="8">MCCC M21534</strain>
    </source>
</reference>
<keyword evidence="2 6" id="KW-0812">Transmembrane</keyword>
<dbReference type="CDD" id="cd00093">
    <property type="entry name" value="HTH_XRE"/>
    <property type="match status" value="1"/>
</dbReference>
<proteinExistence type="predicted"/>
<gene>
    <name evidence="8" type="ORF">L1967_03515</name>
</gene>
<evidence type="ECO:0000256" key="3">
    <source>
        <dbReference type="ARBA" id="ARBA00022989"/>
    </source>
</evidence>
<dbReference type="Gene3D" id="1.10.260.40">
    <property type="entry name" value="lambda repressor-like DNA-binding domains"/>
    <property type="match status" value="1"/>
</dbReference>
<dbReference type="RefSeq" id="WP_249600338.1">
    <property type="nucleotide sequence ID" value="NZ_JAKHSK010000003.1"/>
</dbReference>